<dbReference type="Proteomes" id="UP000054783">
    <property type="component" value="Unassembled WGS sequence"/>
</dbReference>
<reference evidence="1 2" key="1">
    <citation type="submission" date="2015-01" db="EMBL/GenBank/DDBJ databases">
        <title>Evolution of Trichinella species and genotypes.</title>
        <authorList>
            <person name="Korhonen P.K."/>
            <person name="Edoardo P."/>
            <person name="Giuseppe L.R."/>
            <person name="Gasser R.B."/>
        </authorList>
    </citation>
    <scope>NUCLEOTIDE SEQUENCE [LARGE SCALE GENOMIC DNA]</scope>
    <source>
        <strain evidence="1">ISS2496</strain>
    </source>
</reference>
<name>A0A0V0UL42_9BILA</name>
<accession>A0A0V0UL42</accession>
<proteinExistence type="predicted"/>
<evidence type="ECO:0000313" key="2">
    <source>
        <dbReference type="Proteomes" id="UP000054783"/>
    </source>
</evidence>
<dbReference type="EMBL" id="JYDQ01006584">
    <property type="protein sequence ID" value="KRX51379.1"/>
    <property type="molecule type" value="Genomic_DNA"/>
</dbReference>
<sequence length="31" mass="3524">MGYRYYGSYYLPYIVARLGRVGFQCVNGSLG</sequence>
<protein>
    <submittedName>
        <fullName evidence="1">Uncharacterized protein</fullName>
    </submittedName>
</protein>
<gene>
    <name evidence="1" type="ORF">T12_13591</name>
</gene>
<comment type="caution">
    <text evidence="1">The sequence shown here is derived from an EMBL/GenBank/DDBJ whole genome shotgun (WGS) entry which is preliminary data.</text>
</comment>
<keyword evidence="2" id="KW-1185">Reference proteome</keyword>
<organism evidence="1 2">
    <name type="scientific">Trichinella patagoniensis</name>
    <dbReference type="NCBI Taxonomy" id="990121"/>
    <lineage>
        <taxon>Eukaryota</taxon>
        <taxon>Metazoa</taxon>
        <taxon>Ecdysozoa</taxon>
        <taxon>Nematoda</taxon>
        <taxon>Enoplea</taxon>
        <taxon>Dorylaimia</taxon>
        <taxon>Trichinellida</taxon>
        <taxon>Trichinellidae</taxon>
        <taxon>Trichinella</taxon>
    </lineage>
</organism>
<evidence type="ECO:0000313" key="1">
    <source>
        <dbReference type="EMBL" id="KRX51379.1"/>
    </source>
</evidence>
<dbReference type="AlphaFoldDB" id="A0A0V0UL42"/>